<dbReference type="SUPFAM" id="SSF57889">
    <property type="entry name" value="Cysteine-rich domain"/>
    <property type="match status" value="1"/>
</dbReference>
<dbReference type="PROSITE" id="PS50081">
    <property type="entry name" value="ZF_DAG_PE_2"/>
    <property type="match status" value="1"/>
</dbReference>
<dbReference type="GO" id="GO:0005096">
    <property type="term" value="F:GTPase activator activity"/>
    <property type="evidence" value="ECO:0007669"/>
    <property type="project" value="TreeGrafter"/>
</dbReference>
<sequence length="564" mass="63582">MTNKTNVRTSAAAAAPQLSVTAMFDDMCRSGNALVDTTDDERFAQLVVNFESVRCLWLETRAELILTQQKVTDMTEERNKLEESLKRLRLGFAKELKEKDFHRKQSNLLMKQLTAIKDFVLNETDSSPEETRDRLLSYIPLDTVLEEHESDNSFEDLLYDKSGDDIVDESTKHTLIRKSLAPNTAETTQIPTSMDVVSISSEKSDTSLRRSKSDTSLTKADPTDNRKTIKSVSDAIDVGKENIDIRYLMSTPALKRPSSAALTSQQFLSTVSLKTGFAVKAHTFQTKRALTSTKCRVCNKGITFLSHYVCCEVCLGLAHSQCKDRLPIPCIPFRKQTSSKHLTGSSTRHMSLIADFAPDIRPMVPSILVHIFKEIESRGLHEEGIYRKAGAEVAVKELTRKLVNPKTRTQLLESYDIHLLANVVKQFLQQLDEPLITKVLWRDFIRASESHKNLMNAKALAKVFAPTVVGHPDATVPSVEMVSRNKVQIKLMEAFFAIPEEEYRKLLTEAEFTYSTCGTNTKWSPSRRRKRRSSLANTGPLTPIRSSLMSIKETETNNDLKPLF</sequence>
<dbReference type="OrthoDB" id="2218807at2759"/>
<evidence type="ECO:0008006" key="9">
    <source>
        <dbReference type="Google" id="ProtNLM"/>
    </source>
</evidence>
<dbReference type="PROSITE" id="PS50238">
    <property type="entry name" value="RHOGAP"/>
    <property type="match status" value="1"/>
</dbReference>
<dbReference type="GO" id="GO:0032154">
    <property type="term" value="C:cleavage furrow"/>
    <property type="evidence" value="ECO:0007669"/>
    <property type="project" value="TreeGrafter"/>
</dbReference>
<protein>
    <recommendedName>
        <fullName evidence="9">Rac GTPase-activating protein 1</fullName>
    </recommendedName>
</protein>
<evidence type="ECO:0000313" key="7">
    <source>
        <dbReference type="EMBL" id="CAD7633113.1"/>
    </source>
</evidence>
<evidence type="ECO:0000256" key="2">
    <source>
        <dbReference type="ARBA" id="ARBA00022833"/>
    </source>
</evidence>
<evidence type="ECO:0000259" key="6">
    <source>
        <dbReference type="PROSITE" id="PS50238"/>
    </source>
</evidence>
<dbReference type="InterPro" id="IPR046349">
    <property type="entry name" value="C1-like_sf"/>
</dbReference>
<feature type="coiled-coil region" evidence="3">
    <location>
        <begin position="64"/>
        <end position="91"/>
    </location>
</feature>
<dbReference type="GO" id="GO:0005634">
    <property type="term" value="C:nucleus"/>
    <property type="evidence" value="ECO:0007669"/>
    <property type="project" value="TreeGrafter"/>
</dbReference>
<dbReference type="EMBL" id="CAJPIZ010012152">
    <property type="protein sequence ID" value="CAG2113543.1"/>
    <property type="molecule type" value="Genomic_DNA"/>
</dbReference>
<name>A0A7R9Q5P3_9ACAR</name>
<reference evidence="7" key="1">
    <citation type="submission" date="2020-11" db="EMBL/GenBank/DDBJ databases">
        <authorList>
            <person name="Tran Van P."/>
        </authorList>
    </citation>
    <scope>NUCLEOTIDE SEQUENCE</scope>
</reference>
<evidence type="ECO:0000256" key="3">
    <source>
        <dbReference type="SAM" id="Coils"/>
    </source>
</evidence>
<dbReference type="PANTHER" id="PTHR46199:SF3">
    <property type="entry name" value="RAC GTPASE-ACTIVATING PROTEIN 1"/>
    <property type="match status" value="1"/>
</dbReference>
<dbReference type="InterPro" id="IPR002219">
    <property type="entry name" value="PKC_DAG/PE"/>
</dbReference>
<dbReference type="GO" id="GO:0030496">
    <property type="term" value="C:midbody"/>
    <property type="evidence" value="ECO:0007669"/>
    <property type="project" value="TreeGrafter"/>
</dbReference>
<keyword evidence="1" id="KW-0479">Metal-binding</keyword>
<dbReference type="InterPro" id="IPR000198">
    <property type="entry name" value="RhoGAP_dom"/>
</dbReference>
<dbReference type="GO" id="GO:0046872">
    <property type="term" value="F:metal ion binding"/>
    <property type="evidence" value="ECO:0007669"/>
    <property type="project" value="UniProtKB-KW"/>
</dbReference>
<evidence type="ECO:0000313" key="8">
    <source>
        <dbReference type="Proteomes" id="UP000759131"/>
    </source>
</evidence>
<dbReference type="PANTHER" id="PTHR46199">
    <property type="entry name" value="RAC GTPASE-ACTIVATING PROTEIN 1"/>
    <property type="match status" value="1"/>
</dbReference>
<feature type="domain" description="Rho-GAP" evidence="6">
    <location>
        <begin position="350"/>
        <end position="564"/>
    </location>
</feature>
<feature type="domain" description="Phorbol-ester/DAG-type" evidence="5">
    <location>
        <begin position="281"/>
        <end position="330"/>
    </location>
</feature>
<feature type="region of interest" description="Disordered" evidence="4">
    <location>
        <begin position="198"/>
        <end position="224"/>
    </location>
</feature>
<evidence type="ECO:0000259" key="5">
    <source>
        <dbReference type="PROSITE" id="PS50081"/>
    </source>
</evidence>
<dbReference type="GO" id="GO:0051256">
    <property type="term" value="P:mitotic spindle midzone assembly"/>
    <property type="evidence" value="ECO:0007669"/>
    <property type="project" value="TreeGrafter"/>
</dbReference>
<dbReference type="SUPFAM" id="SSF48350">
    <property type="entry name" value="GTPase activation domain, GAP"/>
    <property type="match status" value="1"/>
</dbReference>
<dbReference type="Proteomes" id="UP000759131">
    <property type="component" value="Unassembled WGS sequence"/>
</dbReference>
<dbReference type="SMART" id="SM00109">
    <property type="entry name" value="C1"/>
    <property type="match status" value="1"/>
</dbReference>
<dbReference type="GO" id="GO:0000281">
    <property type="term" value="P:mitotic cytokinesis"/>
    <property type="evidence" value="ECO:0007669"/>
    <property type="project" value="TreeGrafter"/>
</dbReference>
<keyword evidence="2" id="KW-0862">Zinc</keyword>
<feature type="region of interest" description="Disordered" evidence="4">
    <location>
        <begin position="519"/>
        <end position="564"/>
    </location>
</feature>
<keyword evidence="3" id="KW-0175">Coiled coil</keyword>
<feature type="compositionally biased region" description="Polar residues" evidence="4">
    <location>
        <begin position="535"/>
        <end position="549"/>
    </location>
</feature>
<organism evidence="7">
    <name type="scientific">Medioppia subpectinata</name>
    <dbReference type="NCBI Taxonomy" id="1979941"/>
    <lineage>
        <taxon>Eukaryota</taxon>
        <taxon>Metazoa</taxon>
        <taxon>Ecdysozoa</taxon>
        <taxon>Arthropoda</taxon>
        <taxon>Chelicerata</taxon>
        <taxon>Arachnida</taxon>
        <taxon>Acari</taxon>
        <taxon>Acariformes</taxon>
        <taxon>Sarcoptiformes</taxon>
        <taxon>Oribatida</taxon>
        <taxon>Brachypylina</taxon>
        <taxon>Oppioidea</taxon>
        <taxon>Oppiidae</taxon>
        <taxon>Medioppia</taxon>
    </lineage>
</organism>
<dbReference type="Pfam" id="PF00620">
    <property type="entry name" value="RhoGAP"/>
    <property type="match status" value="1"/>
</dbReference>
<dbReference type="SMART" id="SM00324">
    <property type="entry name" value="RhoGAP"/>
    <property type="match status" value="1"/>
</dbReference>
<proteinExistence type="predicted"/>
<evidence type="ECO:0000256" key="4">
    <source>
        <dbReference type="SAM" id="MobiDB-lite"/>
    </source>
</evidence>
<evidence type="ECO:0000256" key="1">
    <source>
        <dbReference type="ARBA" id="ARBA00022723"/>
    </source>
</evidence>
<dbReference type="GO" id="GO:0051233">
    <property type="term" value="C:spindle midzone"/>
    <property type="evidence" value="ECO:0007669"/>
    <property type="project" value="TreeGrafter"/>
</dbReference>
<keyword evidence="8" id="KW-1185">Reference proteome</keyword>
<dbReference type="Gene3D" id="3.30.60.20">
    <property type="match status" value="1"/>
</dbReference>
<dbReference type="GO" id="GO:0007266">
    <property type="term" value="P:Rho protein signal transduction"/>
    <property type="evidence" value="ECO:0007669"/>
    <property type="project" value="TreeGrafter"/>
</dbReference>
<feature type="compositionally biased region" description="Basic and acidic residues" evidence="4">
    <location>
        <begin position="202"/>
        <end position="213"/>
    </location>
</feature>
<dbReference type="EMBL" id="OC866727">
    <property type="protein sequence ID" value="CAD7633113.1"/>
    <property type="molecule type" value="Genomic_DNA"/>
</dbReference>
<accession>A0A7R9Q5P3</accession>
<dbReference type="PROSITE" id="PS00479">
    <property type="entry name" value="ZF_DAG_PE_1"/>
    <property type="match status" value="1"/>
</dbReference>
<dbReference type="Gene3D" id="1.10.555.10">
    <property type="entry name" value="Rho GTPase activation protein"/>
    <property type="match status" value="2"/>
</dbReference>
<gene>
    <name evidence="7" type="ORF">OSB1V03_LOCUS13512</name>
</gene>
<dbReference type="GO" id="GO:0097149">
    <property type="term" value="C:centralspindlin complex"/>
    <property type="evidence" value="ECO:0007669"/>
    <property type="project" value="TreeGrafter"/>
</dbReference>
<dbReference type="InterPro" id="IPR008936">
    <property type="entry name" value="Rho_GTPase_activation_prot"/>
</dbReference>
<dbReference type="CDD" id="cd20821">
    <property type="entry name" value="C1_MgcRacGAP"/>
    <property type="match status" value="1"/>
</dbReference>
<dbReference type="AlphaFoldDB" id="A0A7R9Q5P3"/>